<keyword evidence="2" id="KW-1133">Transmembrane helix</keyword>
<keyword evidence="2" id="KW-0812">Transmembrane</keyword>
<evidence type="ECO:0000256" key="1">
    <source>
        <dbReference type="ARBA" id="ARBA00007812"/>
    </source>
</evidence>
<dbReference type="PANTHER" id="PTHR18968">
    <property type="entry name" value="THIAMINE PYROPHOSPHATE ENZYMES"/>
    <property type="match status" value="1"/>
</dbReference>
<sequence length="181" mass="20834">FPFVVYGVQKEIYRNIIKKRFIHHDKKRNVVKIMTKTTGANAIAKTLKKFDTEYIFYIFGYGVPSREMEAEGIKMVLTRNEKCAAYIADGYARIGLRPGVAWGYRGPGSMNLAAGLADGYWSSSPIIALTSATQKSHIHKDSHYIDDYMNNIYCLVHIRLIFCVFHFFSRYVLYLGLYYSI</sequence>
<dbReference type="CDD" id="cd07035">
    <property type="entry name" value="TPP_PYR_POX_like"/>
    <property type="match status" value="1"/>
</dbReference>
<dbReference type="Gene3D" id="3.40.50.970">
    <property type="match status" value="1"/>
</dbReference>
<dbReference type="GO" id="GO:0009099">
    <property type="term" value="P:L-valine biosynthetic process"/>
    <property type="evidence" value="ECO:0007669"/>
    <property type="project" value="TreeGrafter"/>
</dbReference>
<feature type="transmembrane region" description="Helical" evidence="2">
    <location>
        <begin position="158"/>
        <end position="179"/>
    </location>
</feature>
<dbReference type="InterPro" id="IPR012001">
    <property type="entry name" value="Thiamin_PyroP_enz_TPP-bd_dom"/>
</dbReference>
<dbReference type="InterPro" id="IPR045229">
    <property type="entry name" value="TPP_enz"/>
</dbReference>
<evidence type="ECO:0000313" key="4">
    <source>
        <dbReference type="EMBL" id="GAF86110.1"/>
    </source>
</evidence>
<dbReference type="SUPFAM" id="SSF52518">
    <property type="entry name" value="Thiamin diphosphate-binding fold (THDP-binding)"/>
    <property type="match status" value="1"/>
</dbReference>
<reference evidence="4" key="1">
    <citation type="journal article" date="2014" name="Front. Microbiol.">
        <title>High frequency of phylogenetically diverse reductive dehalogenase-homologous genes in deep subseafloor sedimentary metagenomes.</title>
        <authorList>
            <person name="Kawai M."/>
            <person name="Futagami T."/>
            <person name="Toyoda A."/>
            <person name="Takaki Y."/>
            <person name="Nishi S."/>
            <person name="Hori S."/>
            <person name="Arai W."/>
            <person name="Tsubouchi T."/>
            <person name="Morono Y."/>
            <person name="Uchiyama I."/>
            <person name="Ito T."/>
            <person name="Fujiyama A."/>
            <person name="Inagaki F."/>
            <person name="Takami H."/>
        </authorList>
    </citation>
    <scope>NUCLEOTIDE SEQUENCE</scope>
    <source>
        <strain evidence="4">Expedition CK06-06</strain>
    </source>
</reference>
<dbReference type="GO" id="GO:0030976">
    <property type="term" value="F:thiamine pyrophosphate binding"/>
    <property type="evidence" value="ECO:0007669"/>
    <property type="project" value="InterPro"/>
</dbReference>
<keyword evidence="2" id="KW-0472">Membrane</keyword>
<dbReference type="GO" id="GO:0009097">
    <property type="term" value="P:isoleucine biosynthetic process"/>
    <property type="evidence" value="ECO:0007669"/>
    <property type="project" value="TreeGrafter"/>
</dbReference>
<comment type="similarity">
    <text evidence="1">Belongs to the TPP enzyme family.</text>
</comment>
<proteinExistence type="inferred from homology"/>
<dbReference type="InterPro" id="IPR029061">
    <property type="entry name" value="THDP-binding"/>
</dbReference>
<comment type="caution">
    <text evidence="4">The sequence shown here is derived from an EMBL/GenBank/DDBJ whole genome shotgun (WGS) entry which is preliminary data.</text>
</comment>
<gene>
    <name evidence="4" type="ORF">S01H1_28687</name>
</gene>
<accession>X0UCA9</accession>
<dbReference type="PANTHER" id="PTHR18968:SF13">
    <property type="entry name" value="ACETOLACTATE SYNTHASE CATALYTIC SUBUNIT, MITOCHONDRIAL"/>
    <property type="match status" value="1"/>
</dbReference>
<dbReference type="EMBL" id="BARS01017546">
    <property type="protein sequence ID" value="GAF86110.1"/>
    <property type="molecule type" value="Genomic_DNA"/>
</dbReference>
<name>X0UCA9_9ZZZZ</name>
<feature type="domain" description="Thiamine pyrophosphate enzyme N-terminal TPP-binding" evidence="3">
    <location>
        <begin position="38"/>
        <end position="143"/>
    </location>
</feature>
<feature type="non-terminal residue" evidence="4">
    <location>
        <position position="1"/>
    </location>
</feature>
<organism evidence="4">
    <name type="scientific">marine sediment metagenome</name>
    <dbReference type="NCBI Taxonomy" id="412755"/>
    <lineage>
        <taxon>unclassified sequences</taxon>
        <taxon>metagenomes</taxon>
        <taxon>ecological metagenomes</taxon>
    </lineage>
</organism>
<dbReference type="Pfam" id="PF02776">
    <property type="entry name" value="TPP_enzyme_N"/>
    <property type="match status" value="1"/>
</dbReference>
<protein>
    <recommendedName>
        <fullName evidence="3">Thiamine pyrophosphate enzyme N-terminal TPP-binding domain-containing protein</fullName>
    </recommendedName>
</protein>
<dbReference type="GO" id="GO:0005948">
    <property type="term" value="C:acetolactate synthase complex"/>
    <property type="evidence" value="ECO:0007669"/>
    <property type="project" value="TreeGrafter"/>
</dbReference>
<dbReference type="GO" id="GO:0003984">
    <property type="term" value="F:acetolactate synthase activity"/>
    <property type="evidence" value="ECO:0007669"/>
    <property type="project" value="TreeGrafter"/>
</dbReference>
<evidence type="ECO:0000256" key="2">
    <source>
        <dbReference type="SAM" id="Phobius"/>
    </source>
</evidence>
<dbReference type="GO" id="GO:0050660">
    <property type="term" value="F:flavin adenine dinucleotide binding"/>
    <property type="evidence" value="ECO:0007669"/>
    <property type="project" value="TreeGrafter"/>
</dbReference>
<evidence type="ECO:0000259" key="3">
    <source>
        <dbReference type="Pfam" id="PF02776"/>
    </source>
</evidence>
<dbReference type="AlphaFoldDB" id="X0UCA9"/>